<feature type="compositionally biased region" description="Low complexity" evidence="1">
    <location>
        <begin position="16"/>
        <end position="30"/>
    </location>
</feature>
<comment type="caution">
    <text evidence="2">The sequence shown here is derived from an EMBL/GenBank/DDBJ whole genome shotgun (WGS) entry which is preliminary data.</text>
</comment>
<protein>
    <submittedName>
        <fullName evidence="2">Uncharacterized protein</fullName>
    </submittedName>
</protein>
<keyword evidence="3" id="KW-1185">Reference proteome</keyword>
<evidence type="ECO:0000313" key="2">
    <source>
        <dbReference type="EMBL" id="GEO32419.1"/>
    </source>
</evidence>
<name>A0A512D7H2_9CELL</name>
<dbReference type="Proteomes" id="UP000321181">
    <property type="component" value="Unassembled WGS sequence"/>
</dbReference>
<dbReference type="RefSeq" id="WP_146898541.1">
    <property type="nucleotide sequence ID" value="NZ_BAAARM010000001.1"/>
</dbReference>
<evidence type="ECO:0000256" key="1">
    <source>
        <dbReference type="SAM" id="MobiDB-lite"/>
    </source>
</evidence>
<accession>A0A512D7H2</accession>
<reference evidence="2 3" key="1">
    <citation type="submission" date="2019-07" db="EMBL/GenBank/DDBJ databases">
        <title>Whole genome shotgun sequence of Cellulomonas aerilata NBRC 106308.</title>
        <authorList>
            <person name="Hosoyama A."/>
            <person name="Uohara A."/>
            <person name="Ohji S."/>
            <person name="Ichikawa N."/>
        </authorList>
    </citation>
    <scope>NUCLEOTIDE SEQUENCE [LARGE SCALE GENOMIC DNA]</scope>
    <source>
        <strain evidence="2 3">NBRC 106308</strain>
    </source>
</reference>
<organism evidence="2 3">
    <name type="scientific">Cellulomonas aerilata</name>
    <dbReference type="NCBI Taxonomy" id="515326"/>
    <lineage>
        <taxon>Bacteria</taxon>
        <taxon>Bacillati</taxon>
        <taxon>Actinomycetota</taxon>
        <taxon>Actinomycetes</taxon>
        <taxon>Micrococcales</taxon>
        <taxon>Cellulomonadaceae</taxon>
        <taxon>Cellulomonas</taxon>
    </lineage>
</organism>
<evidence type="ECO:0000313" key="3">
    <source>
        <dbReference type="Proteomes" id="UP000321181"/>
    </source>
</evidence>
<dbReference type="EMBL" id="BJYY01000001">
    <property type="protein sequence ID" value="GEO32419.1"/>
    <property type="molecule type" value="Genomic_DNA"/>
</dbReference>
<proteinExistence type="predicted"/>
<feature type="region of interest" description="Disordered" evidence="1">
    <location>
        <begin position="1"/>
        <end position="44"/>
    </location>
</feature>
<gene>
    <name evidence="2" type="ORF">CAE01nite_01440</name>
</gene>
<dbReference type="AlphaFoldDB" id="A0A512D7H2"/>
<sequence>MSQHTAAHVGGGPAAVGGSVVVELGGPDAAGPGGDPGRPERLPDVTTADLRGALDELLDTRNAMTRVLLGGRPDHAPAD</sequence>